<dbReference type="PANTHER" id="PTHR31174:SF31">
    <property type="entry name" value="LATE EMBRYOGENESIS ABUNDANT PROTEIN 3"/>
    <property type="match status" value="1"/>
</dbReference>
<accession>A0ABU6UAB9</accession>
<evidence type="ECO:0000256" key="2">
    <source>
        <dbReference type="ARBA" id="ARBA00022737"/>
    </source>
</evidence>
<feature type="domain" description="SMP" evidence="4">
    <location>
        <begin position="20"/>
        <end position="74"/>
    </location>
</feature>
<dbReference type="InterPro" id="IPR042971">
    <property type="entry name" value="LEA_SMP"/>
</dbReference>
<reference evidence="5 6" key="1">
    <citation type="journal article" date="2023" name="Plants (Basel)">
        <title>Bridging the Gap: Combining Genomics and Transcriptomics Approaches to Understand Stylosanthes scabra, an Orphan Legume from the Brazilian Caatinga.</title>
        <authorList>
            <person name="Ferreira-Neto J.R.C."/>
            <person name="da Silva M.D."/>
            <person name="Binneck E."/>
            <person name="de Melo N.F."/>
            <person name="da Silva R.H."/>
            <person name="de Melo A.L.T.M."/>
            <person name="Pandolfi V."/>
            <person name="Bustamante F.O."/>
            <person name="Brasileiro-Vidal A.C."/>
            <person name="Benko-Iseppon A.M."/>
        </authorList>
    </citation>
    <scope>NUCLEOTIDE SEQUENCE [LARGE SCALE GENOMIC DNA]</scope>
    <source>
        <tissue evidence="5">Leaves</tissue>
    </source>
</reference>
<evidence type="ECO:0000259" key="4">
    <source>
        <dbReference type="Pfam" id="PF04927"/>
    </source>
</evidence>
<feature type="compositionally biased region" description="Low complexity" evidence="3">
    <location>
        <begin position="1"/>
        <end position="12"/>
    </location>
</feature>
<dbReference type="Pfam" id="PF04927">
    <property type="entry name" value="SMP"/>
    <property type="match status" value="3"/>
</dbReference>
<comment type="similarity">
    <text evidence="1">Belongs to the LEA type SMP family.</text>
</comment>
<dbReference type="Proteomes" id="UP001341840">
    <property type="component" value="Unassembled WGS sequence"/>
</dbReference>
<sequence>MSQQQLRRPQQQEQEHKDPIKYGDVFNVDGDLASEPIMPRDAALMQATENQVLGQTQKGGPASVMQSAAATNVSAGLVGRGDISGKARDEGISVADSKIGTTRVITESVGKQVVGQFVEPYVPMKTPGSALDRDTITIGEALEATALAPAGDKPVDQSDAAAIQAAEMRATGKNEIQPGGLAAAAQSAATKNSRTMGDFQKTTLSDVLADAREKLASDKVVTREDAEGVIGAEIRNKADMTTTPGGVAASLAAAATLNQNKSSS</sequence>
<comment type="caution">
    <text evidence="5">The sequence shown here is derived from an EMBL/GenBank/DDBJ whole genome shotgun (WGS) entry which is preliminary data.</text>
</comment>
<dbReference type="PANTHER" id="PTHR31174">
    <property type="entry name" value="SEED MATURATION FAMILY PROTEIN"/>
    <property type="match status" value="1"/>
</dbReference>
<evidence type="ECO:0000313" key="5">
    <source>
        <dbReference type="EMBL" id="MED6156633.1"/>
    </source>
</evidence>
<organism evidence="5 6">
    <name type="scientific">Stylosanthes scabra</name>
    <dbReference type="NCBI Taxonomy" id="79078"/>
    <lineage>
        <taxon>Eukaryota</taxon>
        <taxon>Viridiplantae</taxon>
        <taxon>Streptophyta</taxon>
        <taxon>Embryophyta</taxon>
        <taxon>Tracheophyta</taxon>
        <taxon>Spermatophyta</taxon>
        <taxon>Magnoliopsida</taxon>
        <taxon>eudicotyledons</taxon>
        <taxon>Gunneridae</taxon>
        <taxon>Pentapetalae</taxon>
        <taxon>rosids</taxon>
        <taxon>fabids</taxon>
        <taxon>Fabales</taxon>
        <taxon>Fabaceae</taxon>
        <taxon>Papilionoideae</taxon>
        <taxon>50 kb inversion clade</taxon>
        <taxon>dalbergioids sensu lato</taxon>
        <taxon>Dalbergieae</taxon>
        <taxon>Pterocarpus clade</taxon>
        <taxon>Stylosanthes</taxon>
    </lineage>
</organism>
<name>A0ABU6UAB9_9FABA</name>
<dbReference type="InterPro" id="IPR007011">
    <property type="entry name" value="LEA_SMP_dom"/>
</dbReference>
<evidence type="ECO:0000256" key="1">
    <source>
        <dbReference type="ARBA" id="ARBA00010733"/>
    </source>
</evidence>
<gene>
    <name evidence="5" type="ORF">PIB30_016179</name>
</gene>
<feature type="region of interest" description="Disordered" evidence="3">
    <location>
        <begin position="1"/>
        <end position="26"/>
    </location>
</feature>
<proteinExistence type="inferred from homology"/>
<keyword evidence="6" id="KW-1185">Reference proteome</keyword>
<feature type="domain" description="SMP" evidence="4">
    <location>
        <begin position="136"/>
        <end position="194"/>
    </location>
</feature>
<protein>
    <recommendedName>
        <fullName evidence="4">SMP domain-containing protein</fullName>
    </recommendedName>
</protein>
<keyword evidence="2" id="KW-0677">Repeat</keyword>
<evidence type="ECO:0000313" key="6">
    <source>
        <dbReference type="Proteomes" id="UP001341840"/>
    </source>
</evidence>
<feature type="domain" description="SMP" evidence="4">
    <location>
        <begin position="202"/>
        <end position="260"/>
    </location>
</feature>
<evidence type="ECO:0000256" key="3">
    <source>
        <dbReference type="SAM" id="MobiDB-lite"/>
    </source>
</evidence>
<dbReference type="EMBL" id="JASCZI010120874">
    <property type="protein sequence ID" value="MED6156633.1"/>
    <property type="molecule type" value="Genomic_DNA"/>
</dbReference>